<evidence type="ECO:0000313" key="1">
    <source>
        <dbReference type="Ensembl" id="ENSOTSP00005121828.1"/>
    </source>
</evidence>
<dbReference type="Ensembl" id="ENSOTST00005134886.1">
    <property type="protein sequence ID" value="ENSOTSP00005121828.1"/>
    <property type="gene ID" value="ENSOTSG00005049406.1"/>
</dbReference>
<dbReference type="Proteomes" id="UP000694402">
    <property type="component" value="Unassembled WGS sequence"/>
</dbReference>
<dbReference type="GO" id="GO:0003676">
    <property type="term" value="F:nucleic acid binding"/>
    <property type="evidence" value="ECO:0007669"/>
    <property type="project" value="InterPro"/>
</dbReference>
<keyword evidence="2" id="KW-1185">Reference proteome</keyword>
<dbReference type="AlphaFoldDB" id="A0AAZ3Q021"/>
<protein>
    <recommendedName>
        <fullName evidence="3">Tc1-like transposase DDE domain-containing protein</fullName>
    </recommendedName>
</protein>
<proteinExistence type="predicted"/>
<dbReference type="InterPro" id="IPR036397">
    <property type="entry name" value="RNaseH_sf"/>
</dbReference>
<organism evidence="1 2">
    <name type="scientific">Oncorhynchus tshawytscha</name>
    <name type="common">Chinook salmon</name>
    <name type="synonym">Salmo tshawytscha</name>
    <dbReference type="NCBI Taxonomy" id="74940"/>
    <lineage>
        <taxon>Eukaryota</taxon>
        <taxon>Metazoa</taxon>
        <taxon>Chordata</taxon>
        <taxon>Craniata</taxon>
        <taxon>Vertebrata</taxon>
        <taxon>Euteleostomi</taxon>
        <taxon>Actinopterygii</taxon>
        <taxon>Neopterygii</taxon>
        <taxon>Teleostei</taxon>
        <taxon>Protacanthopterygii</taxon>
        <taxon>Salmoniformes</taxon>
        <taxon>Salmonidae</taxon>
        <taxon>Salmoninae</taxon>
        <taxon>Oncorhynchus</taxon>
    </lineage>
</organism>
<reference evidence="2" key="1">
    <citation type="journal article" date="2018" name="PLoS ONE">
        <title>Chinook salmon (Oncorhynchus tshawytscha) genome and transcriptome.</title>
        <authorList>
            <person name="Christensen K.A."/>
            <person name="Leong J.S."/>
            <person name="Sakhrani D."/>
            <person name="Biagi C.A."/>
            <person name="Minkley D.R."/>
            <person name="Withler R.E."/>
            <person name="Rondeau E.B."/>
            <person name="Koop B.F."/>
            <person name="Devlin R.H."/>
        </authorList>
    </citation>
    <scope>NUCLEOTIDE SEQUENCE [LARGE SCALE GENOMIC DNA]</scope>
</reference>
<dbReference type="Gene3D" id="3.30.420.10">
    <property type="entry name" value="Ribonuclease H-like superfamily/Ribonuclease H"/>
    <property type="match status" value="1"/>
</dbReference>
<dbReference type="GeneTree" id="ENSGT01140000282704"/>
<name>A0AAZ3Q021_ONCTS</name>
<evidence type="ECO:0008006" key="3">
    <source>
        <dbReference type="Google" id="ProtNLM"/>
    </source>
</evidence>
<reference evidence="1" key="3">
    <citation type="submission" date="2025-09" db="UniProtKB">
        <authorList>
            <consortium name="Ensembl"/>
        </authorList>
    </citation>
    <scope>IDENTIFICATION</scope>
</reference>
<sequence length="139" mass="16070">MNIVTVQVSSAIAILQETKTIEVQEFFKSLLLSFSPNLDEYNPDVPEWKQDVGRVIKKALLQDHDPKHTSRLCKGYMTKKEGDGVLHQMSWPPQSPDLNPNEMVWDELDRRVKEKQAISAQHMWELLQDCWKIIPGEAN</sequence>
<evidence type="ECO:0000313" key="2">
    <source>
        <dbReference type="Proteomes" id="UP000694402"/>
    </source>
</evidence>
<accession>A0AAZ3Q021</accession>
<reference evidence="1" key="2">
    <citation type="submission" date="2025-08" db="UniProtKB">
        <authorList>
            <consortium name="Ensembl"/>
        </authorList>
    </citation>
    <scope>IDENTIFICATION</scope>
</reference>